<gene>
    <name evidence="1" type="ORF">SPAR_40112</name>
</gene>
<proteinExistence type="predicted"/>
<comment type="caution">
    <text evidence="1">The sequence shown here is derived from an EMBL/GenBank/DDBJ whole genome shotgun (WGS) entry which is preliminary data.</text>
</comment>
<evidence type="ECO:0000313" key="1">
    <source>
        <dbReference type="EMBL" id="OMI33703.1"/>
    </source>
</evidence>
<keyword evidence="2" id="KW-1185">Reference proteome</keyword>
<accession>A0A1R1S633</accession>
<organism evidence="1 2">
    <name type="scientific">Streptomyces sparsogenes DSM 40356</name>
    <dbReference type="NCBI Taxonomy" id="1331668"/>
    <lineage>
        <taxon>Bacteria</taxon>
        <taxon>Bacillati</taxon>
        <taxon>Actinomycetota</taxon>
        <taxon>Actinomycetes</taxon>
        <taxon>Kitasatosporales</taxon>
        <taxon>Streptomycetaceae</taxon>
        <taxon>Streptomyces</taxon>
    </lineage>
</organism>
<dbReference type="Proteomes" id="UP000186168">
    <property type="component" value="Unassembled WGS sequence"/>
</dbReference>
<dbReference type="GeneID" id="96742756"/>
<dbReference type="AlphaFoldDB" id="A0A1R1S633"/>
<protein>
    <submittedName>
        <fullName evidence="1">Uncharacterized protein</fullName>
    </submittedName>
</protein>
<dbReference type="RefSeq" id="WP_065960212.1">
    <property type="nucleotide sequence ID" value="NZ_ASQP01000518.1"/>
</dbReference>
<name>A0A1R1S633_9ACTN</name>
<evidence type="ECO:0000313" key="2">
    <source>
        <dbReference type="Proteomes" id="UP000186168"/>
    </source>
</evidence>
<dbReference type="EMBL" id="ASQP01000518">
    <property type="protein sequence ID" value="OMI33703.1"/>
    <property type="molecule type" value="Genomic_DNA"/>
</dbReference>
<sequence length="61" mass="6473">MFGEMFGPLPKIWFTDEDGQVDERALAGYRETGVVVAEWDCSPVPGDGGDVAAKGEKAAAQ</sequence>
<dbReference type="STRING" id="67365.GCA_001704635_05140"/>
<reference evidence="1 2" key="1">
    <citation type="submission" date="2013-05" db="EMBL/GenBank/DDBJ databases">
        <title>Genome sequence of Streptomyces sparsogenes DSM 40356.</title>
        <authorList>
            <person name="Coyne S."/>
            <person name="Seebeck F.P."/>
        </authorList>
    </citation>
    <scope>NUCLEOTIDE SEQUENCE [LARGE SCALE GENOMIC DNA]</scope>
    <source>
        <strain evidence="1 2">DSM 40356</strain>
    </source>
</reference>